<name>A0ABN7X8X4_GIGMA</name>
<gene>
    <name evidence="2" type="ORF">GMARGA_LOCUS40494</name>
</gene>
<comment type="caution">
    <text evidence="2">The sequence shown here is derived from an EMBL/GenBank/DDBJ whole genome shotgun (WGS) entry which is preliminary data.</text>
</comment>
<evidence type="ECO:0000256" key="1">
    <source>
        <dbReference type="SAM" id="MobiDB-lite"/>
    </source>
</evidence>
<feature type="non-terminal residue" evidence="2">
    <location>
        <position position="1"/>
    </location>
</feature>
<feature type="region of interest" description="Disordered" evidence="1">
    <location>
        <begin position="109"/>
        <end position="130"/>
    </location>
</feature>
<keyword evidence="3" id="KW-1185">Reference proteome</keyword>
<evidence type="ECO:0000313" key="3">
    <source>
        <dbReference type="Proteomes" id="UP000789901"/>
    </source>
</evidence>
<sequence>KQRTFNQTQELKHNISKKDKAIAKWLSLKDQKLVCLIRQMAKTYDWIEYKIASKQTVSLEETDLIQGSDSTHKDTQTHLNMKEVLILAECDIMDYGTLELQEALNNNTSKNIASKRKRDPESPQEDTNRQSLTLTETIIQNSKRSKEDSTVLAQQNTKGTILLLKDKQSISKTKQEDIYSSQ</sequence>
<dbReference type="Proteomes" id="UP000789901">
    <property type="component" value="Unassembled WGS sequence"/>
</dbReference>
<protein>
    <submittedName>
        <fullName evidence="2">12355_t:CDS:1</fullName>
    </submittedName>
</protein>
<accession>A0ABN7X8X4</accession>
<dbReference type="EMBL" id="CAJVQB010103612">
    <property type="protein sequence ID" value="CAG8850975.1"/>
    <property type="molecule type" value="Genomic_DNA"/>
</dbReference>
<reference evidence="2 3" key="1">
    <citation type="submission" date="2021-06" db="EMBL/GenBank/DDBJ databases">
        <authorList>
            <person name="Kallberg Y."/>
            <person name="Tangrot J."/>
            <person name="Rosling A."/>
        </authorList>
    </citation>
    <scope>NUCLEOTIDE SEQUENCE [LARGE SCALE GENOMIC DNA]</scope>
    <source>
        <strain evidence="2 3">120-4 pot B 10/14</strain>
    </source>
</reference>
<evidence type="ECO:0000313" key="2">
    <source>
        <dbReference type="EMBL" id="CAG8850975.1"/>
    </source>
</evidence>
<proteinExistence type="predicted"/>
<organism evidence="2 3">
    <name type="scientific">Gigaspora margarita</name>
    <dbReference type="NCBI Taxonomy" id="4874"/>
    <lineage>
        <taxon>Eukaryota</taxon>
        <taxon>Fungi</taxon>
        <taxon>Fungi incertae sedis</taxon>
        <taxon>Mucoromycota</taxon>
        <taxon>Glomeromycotina</taxon>
        <taxon>Glomeromycetes</taxon>
        <taxon>Diversisporales</taxon>
        <taxon>Gigasporaceae</taxon>
        <taxon>Gigaspora</taxon>
    </lineage>
</organism>